<dbReference type="PANTHER" id="PTHR11360:SF284">
    <property type="entry name" value="EG:103B4.3 PROTEIN-RELATED"/>
    <property type="match status" value="1"/>
</dbReference>
<dbReference type="PANTHER" id="PTHR11360">
    <property type="entry name" value="MONOCARBOXYLATE TRANSPORTER"/>
    <property type="match status" value="1"/>
</dbReference>
<comment type="similarity">
    <text evidence="2">Belongs to the major facilitator superfamily. Monocarboxylate porter (TC 2.A.1.13) family.</text>
</comment>
<feature type="transmembrane region" description="Helical" evidence="4">
    <location>
        <begin position="109"/>
        <end position="130"/>
    </location>
</feature>
<dbReference type="Gene3D" id="1.20.1250.20">
    <property type="entry name" value="MFS general substrate transporter like domains"/>
    <property type="match status" value="2"/>
</dbReference>
<evidence type="ECO:0000256" key="1">
    <source>
        <dbReference type="ARBA" id="ARBA00004141"/>
    </source>
</evidence>
<dbReference type="InterPro" id="IPR011701">
    <property type="entry name" value="MFS"/>
</dbReference>
<feature type="region of interest" description="Disordered" evidence="3">
    <location>
        <begin position="1"/>
        <end position="29"/>
    </location>
</feature>
<gene>
    <name evidence="6" type="ORF">I302_00305</name>
</gene>
<reference evidence="6" key="2">
    <citation type="submission" date="2014-01" db="EMBL/GenBank/DDBJ databases">
        <title>Evolution of pathogenesis and genome organization in the Tremellales.</title>
        <authorList>
            <person name="Cuomo C."/>
            <person name="Litvintseva A."/>
            <person name="Heitman J."/>
            <person name="Chen Y."/>
            <person name="Sun S."/>
            <person name="Springer D."/>
            <person name="Dromer F."/>
            <person name="Young S."/>
            <person name="Zeng Q."/>
            <person name="Chapman S."/>
            <person name="Gujja S."/>
            <person name="Saif S."/>
            <person name="Birren B."/>
        </authorList>
    </citation>
    <scope>NUCLEOTIDE SEQUENCE</scope>
    <source>
        <strain evidence="6">CBS 10118</strain>
    </source>
</reference>
<dbReference type="OrthoDB" id="6509908at2759"/>
<name>A0A1B9GCS8_9TREE</name>
<evidence type="ECO:0000256" key="4">
    <source>
        <dbReference type="SAM" id="Phobius"/>
    </source>
</evidence>
<proteinExistence type="inferred from homology"/>
<dbReference type="Pfam" id="PF07690">
    <property type="entry name" value="MFS_1"/>
    <property type="match status" value="1"/>
</dbReference>
<comment type="subcellular location">
    <subcellularLocation>
        <location evidence="1">Membrane</location>
        <topology evidence="1">Multi-pass membrane protein</topology>
    </subcellularLocation>
</comment>
<dbReference type="GO" id="GO:0022857">
    <property type="term" value="F:transmembrane transporter activity"/>
    <property type="evidence" value="ECO:0007669"/>
    <property type="project" value="InterPro"/>
</dbReference>
<feature type="transmembrane region" description="Helical" evidence="4">
    <location>
        <begin position="401"/>
        <end position="425"/>
    </location>
</feature>
<dbReference type="InterPro" id="IPR050327">
    <property type="entry name" value="Proton-linked_MCT"/>
</dbReference>
<evidence type="ECO:0000259" key="5">
    <source>
        <dbReference type="PROSITE" id="PS50850"/>
    </source>
</evidence>
<keyword evidence="4" id="KW-0812">Transmembrane</keyword>
<evidence type="ECO:0000256" key="3">
    <source>
        <dbReference type="SAM" id="MobiDB-lite"/>
    </source>
</evidence>
<feature type="transmembrane region" description="Helical" evidence="4">
    <location>
        <begin position="248"/>
        <end position="269"/>
    </location>
</feature>
<feature type="transmembrane region" description="Helical" evidence="4">
    <location>
        <begin position="308"/>
        <end position="332"/>
    </location>
</feature>
<dbReference type="InterPro" id="IPR036259">
    <property type="entry name" value="MFS_trans_sf"/>
</dbReference>
<feature type="transmembrane region" description="Helical" evidence="4">
    <location>
        <begin position="142"/>
        <end position="163"/>
    </location>
</feature>
<feature type="compositionally biased region" description="Basic and acidic residues" evidence="3">
    <location>
        <begin position="15"/>
        <end position="29"/>
    </location>
</feature>
<dbReference type="CDD" id="cd17352">
    <property type="entry name" value="MFS_MCT_SLC16"/>
    <property type="match status" value="1"/>
</dbReference>
<dbReference type="VEuPathDB" id="FungiDB:I302_00305"/>
<sequence length="435" mass="46343">MTSQNERSPTLVPQDIEKDNSTSLDHSKSAEHVFPEGGRDAWLTVLGSWFLVFGTFGTSNTFGVFQSYYLLEKYPGRGSSDIAWVGSLQLFLLFMMGGISGPLFDKGHFYPLVATGGAVHVFSFFMISLCKRFWQTFLAQGVLEGMGMGLIFVPALGVVSQYFKMRRGLASGIVVTGSSAGGVVLPIMLNKLIAQHNFERGVQYTGILLAGCVVVGLALIRPFGGVRGHKQSDGPEPDVKAFFKEPGYLALFVGIFFVAWGVFFPILFLQYFAELNGTSENLTFYMVAILNGASVIGRTLPNLIADKFGALNLITIMSILTSGICFAFFGAAKSTAGLVVVAIFYGAFSGAFISLMAPAVFSMAKSQQEVGTRMGISMMALGVAALTGSPLGAAILDARGYGASIAWSGAMGAVGSGLFALAAFFTARNKGQWKV</sequence>
<protein>
    <recommendedName>
        <fullName evidence="5">Major facilitator superfamily (MFS) profile domain-containing protein</fullName>
    </recommendedName>
</protein>
<evidence type="ECO:0000313" key="6">
    <source>
        <dbReference type="EMBL" id="OCF28816.1"/>
    </source>
</evidence>
<dbReference type="AlphaFoldDB" id="A0A1B9GCS8"/>
<dbReference type="GO" id="GO:0016020">
    <property type="term" value="C:membrane"/>
    <property type="evidence" value="ECO:0007669"/>
    <property type="project" value="UniProtKB-SubCell"/>
</dbReference>
<feature type="transmembrane region" description="Helical" evidence="4">
    <location>
        <begin position="201"/>
        <end position="220"/>
    </location>
</feature>
<reference evidence="6" key="1">
    <citation type="submission" date="2013-07" db="EMBL/GenBank/DDBJ databases">
        <title>The Genome Sequence of Cryptococcus bestiolae CBS10118.</title>
        <authorList>
            <consortium name="The Broad Institute Genome Sequencing Platform"/>
            <person name="Cuomo C."/>
            <person name="Litvintseva A."/>
            <person name="Chen Y."/>
            <person name="Heitman J."/>
            <person name="Sun S."/>
            <person name="Springer D."/>
            <person name="Dromer F."/>
            <person name="Young S.K."/>
            <person name="Zeng Q."/>
            <person name="Gargeya S."/>
            <person name="Fitzgerald M."/>
            <person name="Abouelleil A."/>
            <person name="Alvarado L."/>
            <person name="Berlin A.M."/>
            <person name="Chapman S.B."/>
            <person name="Dewar J."/>
            <person name="Goldberg J."/>
            <person name="Griggs A."/>
            <person name="Gujja S."/>
            <person name="Hansen M."/>
            <person name="Howarth C."/>
            <person name="Imamovic A."/>
            <person name="Larimer J."/>
            <person name="McCowan C."/>
            <person name="Murphy C."/>
            <person name="Pearson M."/>
            <person name="Priest M."/>
            <person name="Roberts A."/>
            <person name="Saif S."/>
            <person name="Shea T."/>
            <person name="Sykes S."/>
            <person name="Wortman J."/>
            <person name="Nusbaum C."/>
            <person name="Birren B."/>
        </authorList>
    </citation>
    <scope>NUCLEOTIDE SEQUENCE [LARGE SCALE GENOMIC DNA]</scope>
    <source>
        <strain evidence="6">CBS 10118</strain>
    </source>
</reference>
<feature type="transmembrane region" description="Helical" evidence="4">
    <location>
        <begin position="376"/>
        <end position="395"/>
    </location>
</feature>
<dbReference type="PROSITE" id="PS50850">
    <property type="entry name" value="MFS"/>
    <property type="match status" value="1"/>
</dbReference>
<feature type="transmembrane region" description="Helical" evidence="4">
    <location>
        <begin position="338"/>
        <end position="364"/>
    </location>
</feature>
<dbReference type="SUPFAM" id="SSF103473">
    <property type="entry name" value="MFS general substrate transporter"/>
    <property type="match status" value="1"/>
</dbReference>
<organism evidence="6">
    <name type="scientific">Kwoniella bestiolae CBS 10118</name>
    <dbReference type="NCBI Taxonomy" id="1296100"/>
    <lineage>
        <taxon>Eukaryota</taxon>
        <taxon>Fungi</taxon>
        <taxon>Dikarya</taxon>
        <taxon>Basidiomycota</taxon>
        <taxon>Agaricomycotina</taxon>
        <taxon>Tremellomycetes</taxon>
        <taxon>Tremellales</taxon>
        <taxon>Cryptococcaceae</taxon>
        <taxon>Kwoniella</taxon>
    </lineage>
</organism>
<dbReference type="InterPro" id="IPR020846">
    <property type="entry name" value="MFS_dom"/>
</dbReference>
<accession>A0A1B9GCS8</accession>
<evidence type="ECO:0000256" key="2">
    <source>
        <dbReference type="ARBA" id="ARBA00006727"/>
    </source>
</evidence>
<dbReference type="EMBL" id="KI894018">
    <property type="protein sequence ID" value="OCF28816.1"/>
    <property type="molecule type" value="Genomic_DNA"/>
</dbReference>
<feature type="transmembrane region" description="Helical" evidence="4">
    <location>
        <begin position="83"/>
        <end position="103"/>
    </location>
</feature>
<keyword evidence="4" id="KW-1133">Transmembrane helix</keyword>
<feature type="transmembrane region" description="Helical" evidence="4">
    <location>
        <begin position="49"/>
        <end position="71"/>
    </location>
</feature>
<keyword evidence="4" id="KW-0472">Membrane</keyword>
<feature type="domain" description="Major facilitator superfamily (MFS) profile" evidence="5">
    <location>
        <begin position="247"/>
        <end position="435"/>
    </location>
</feature>
<feature type="transmembrane region" description="Helical" evidence="4">
    <location>
        <begin position="169"/>
        <end position="189"/>
    </location>
</feature>